<protein>
    <submittedName>
        <fullName evidence="1">Uncharacterized protein</fullName>
    </submittedName>
</protein>
<name>A0A117NI53_PICGL</name>
<evidence type="ECO:0000313" key="1">
    <source>
        <dbReference type="EMBL" id="KUM49370.1"/>
    </source>
</evidence>
<reference evidence="1" key="1">
    <citation type="journal article" date="2015" name="Genome Biol. Evol.">
        <title>Organellar Genomes of White Spruce (Picea glauca): Assembly and Annotation.</title>
        <authorList>
            <person name="Jackman S.D."/>
            <person name="Warren R.L."/>
            <person name="Gibb E.A."/>
            <person name="Vandervalk B.P."/>
            <person name="Mohamadi H."/>
            <person name="Chu J."/>
            <person name="Raymond A."/>
            <person name="Pleasance S."/>
            <person name="Coope R."/>
            <person name="Wildung M.R."/>
            <person name="Ritland C.E."/>
            <person name="Bousquet J."/>
            <person name="Jones S.J."/>
            <person name="Bohlmann J."/>
            <person name="Birol I."/>
        </authorList>
    </citation>
    <scope>NUCLEOTIDE SEQUENCE [LARGE SCALE GENOMIC DNA]</scope>
    <source>
        <tissue evidence="1">Flushing bud</tissue>
    </source>
</reference>
<gene>
    <name evidence="1" type="ORF">ABT39_MTgene3919</name>
</gene>
<proteinExistence type="predicted"/>
<dbReference type="EMBL" id="LKAM01000003">
    <property type="protein sequence ID" value="KUM49370.1"/>
    <property type="molecule type" value="Genomic_DNA"/>
</dbReference>
<accession>A0A117NI53</accession>
<sequence length="79" mass="9321">MIDAAPRAVMLYGLESPTVSFPSQGKVVTLVLEEYELGHSLAFSSLRFFYLHTDPIFKLPFLRHEIQFRWKWQGRYQND</sequence>
<organism evidence="1">
    <name type="scientific">Picea glauca</name>
    <name type="common">White spruce</name>
    <name type="synonym">Pinus glauca</name>
    <dbReference type="NCBI Taxonomy" id="3330"/>
    <lineage>
        <taxon>Eukaryota</taxon>
        <taxon>Viridiplantae</taxon>
        <taxon>Streptophyta</taxon>
        <taxon>Embryophyta</taxon>
        <taxon>Tracheophyta</taxon>
        <taxon>Spermatophyta</taxon>
        <taxon>Pinopsida</taxon>
        <taxon>Pinidae</taxon>
        <taxon>Conifers I</taxon>
        <taxon>Pinales</taxon>
        <taxon>Pinaceae</taxon>
        <taxon>Picea</taxon>
    </lineage>
</organism>
<geneLocation type="mitochondrion" evidence="1"/>
<comment type="caution">
    <text evidence="1">The sequence shown here is derived from an EMBL/GenBank/DDBJ whole genome shotgun (WGS) entry which is preliminary data.</text>
</comment>
<dbReference type="AlphaFoldDB" id="A0A117NI53"/>
<keyword evidence="1" id="KW-0496">Mitochondrion</keyword>